<dbReference type="Proteomes" id="UP001431783">
    <property type="component" value="Unassembled WGS sequence"/>
</dbReference>
<organism evidence="1 2">
    <name type="scientific">Henosepilachna vigintioctopunctata</name>
    <dbReference type="NCBI Taxonomy" id="420089"/>
    <lineage>
        <taxon>Eukaryota</taxon>
        <taxon>Metazoa</taxon>
        <taxon>Ecdysozoa</taxon>
        <taxon>Arthropoda</taxon>
        <taxon>Hexapoda</taxon>
        <taxon>Insecta</taxon>
        <taxon>Pterygota</taxon>
        <taxon>Neoptera</taxon>
        <taxon>Endopterygota</taxon>
        <taxon>Coleoptera</taxon>
        <taxon>Polyphaga</taxon>
        <taxon>Cucujiformia</taxon>
        <taxon>Coccinelloidea</taxon>
        <taxon>Coccinellidae</taxon>
        <taxon>Epilachninae</taxon>
        <taxon>Epilachnini</taxon>
        <taxon>Henosepilachna</taxon>
    </lineage>
</organism>
<gene>
    <name evidence="1" type="ORF">WA026_022606</name>
</gene>
<sequence>MLDDDIALIGVSFATDSNRKRKRSVWCKDWLRKRELFSHVNLLNELRTSPKDWHNYKLIIETEQSTSTKRGIWSIYRGQLTGRPTNSYTPTSRRVGCGRCTCNLSFFTAGPRSLGRYEN</sequence>
<proteinExistence type="predicted"/>
<comment type="caution">
    <text evidence="1">The sequence shown here is derived from an EMBL/GenBank/DDBJ whole genome shotgun (WGS) entry which is preliminary data.</text>
</comment>
<protein>
    <submittedName>
        <fullName evidence="1">Uncharacterized protein</fullName>
    </submittedName>
</protein>
<evidence type="ECO:0000313" key="1">
    <source>
        <dbReference type="EMBL" id="KAK9887459.1"/>
    </source>
</evidence>
<dbReference type="EMBL" id="JARQZJ010000110">
    <property type="protein sequence ID" value="KAK9887459.1"/>
    <property type="molecule type" value="Genomic_DNA"/>
</dbReference>
<accession>A0AAW1V6E2</accession>
<dbReference type="AlphaFoldDB" id="A0AAW1V6E2"/>
<keyword evidence="2" id="KW-1185">Reference proteome</keyword>
<evidence type="ECO:0000313" key="2">
    <source>
        <dbReference type="Proteomes" id="UP001431783"/>
    </source>
</evidence>
<reference evidence="1 2" key="1">
    <citation type="submission" date="2023-03" db="EMBL/GenBank/DDBJ databases">
        <title>Genome insight into feeding habits of ladybird beetles.</title>
        <authorList>
            <person name="Li H.-S."/>
            <person name="Huang Y.-H."/>
            <person name="Pang H."/>
        </authorList>
    </citation>
    <scope>NUCLEOTIDE SEQUENCE [LARGE SCALE GENOMIC DNA]</scope>
    <source>
        <strain evidence="1">SYSU_2023b</strain>
        <tissue evidence="1">Whole body</tissue>
    </source>
</reference>
<name>A0AAW1V6E2_9CUCU</name>